<dbReference type="PANTHER" id="PTHR46013:SF4">
    <property type="entry name" value="B-CELL RECEPTOR CD22-RELATED"/>
    <property type="match status" value="1"/>
</dbReference>
<proteinExistence type="predicted"/>
<dbReference type="SMART" id="SM00409">
    <property type="entry name" value="IG"/>
    <property type="match status" value="3"/>
</dbReference>
<reference evidence="3" key="5">
    <citation type="submission" date="2025-09" db="UniProtKB">
        <authorList>
            <consortium name="Ensembl"/>
        </authorList>
    </citation>
    <scope>IDENTIFICATION</scope>
</reference>
<reference evidence="4" key="1">
    <citation type="journal article" date="2014" name="Science">
        <title>Nonhuman genetics. Genomic basis for the convergent evolution of electric organs.</title>
        <authorList>
            <person name="Gallant J.R."/>
            <person name="Traeger L.L."/>
            <person name="Volkening J.D."/>
            <person name="Moffett H."/>
            <person name="Chen P.H."/>
            <person name="Novina C.D."/>
            <person name="Phillips G.N.Jr."/>
            <person name="Anand R."/>
            <person name="Wells G.B."/>
            <person name="Pinch M."/>
            <person name="Guth R."/>
            <person name="Unguez G.A."/>
            <person name="Albert J.S."/>
            <person name="Zakon H.H."/>
            <person name="Samanta M.P."/>
            <person name="Sussman M.R."/>
        </authorList>
    </citation>
    <scope>NUCLEOTIDE SEQUENCE [LARGE SCALE GENOMIC DNA]</scope>
</reference>
<reference evidence="3" key="4">
    <citation type="submission" date="2025-08" db="UniProtKB">
        <authorList>
            <consortium name="Ensembl"/>
        </authorList>
    </citation>
    <scope>IDENTIFICATION</scope>
</reference>
<dbReference type="InterPro" id="IPR007110">
    <property type="entry name" value="Ig-like_dom"/>
</dbReference>
<organism evidence="3 4">
    <name type="scientific">Electrophorus electricus</name>
    <name type="common">Electric eel</name>
    <name type="synonym">Gymnotus electricus</name>
    <dbReference type="NCBI Taxonomy" id="8005"/>
    <lineage>
        <taxon>Eukaryota</taxon>
        <taxon>Metazoa</taxon>
        <taxon>Chordata</taxon>
        <taxon>Craniata</taxon>
        <taxon>Vertebrata</taxon>
        <taxon>Euteleostomi</taxon>
        <taxon>Actinopterygii</taxon>
        <taxon>Neopterygii</taxon>
        <taxon>Teleostei</taxon>
        <taxon>Ostariophysi</taxon>
        <taxon>Gymnotiformes</taxon>
        <taxon>Gymnotoidei</taxon>
        <taxon>Gymnotidae</taxon>
        <taxon>Electrophorus</taxon>
    </lineage>
</organism>
<keyword evidence="4" id="KW-1185">Reference proteome</keyword>
<dbReference type="InterPro" id="IPR013783">
    <property type="entry name" value="Ig-like_fold"/>
</dbReference>
<dbReference type="GeneTree" id="ENSGT01010000222294"/>
<dbReference type="InterPro" id="IPR003598">
    <property type="entry name" value="Ig_sub2"/>
</dbReference>
<evidence type="ECO:0000313" key="3">
    <source>
        <dbReference type="Ensembl" id="ENSEEEP00000006202.2"/>
    </source>
</evidence>
<accession>A0A4W4E3H3</accession>
<feature type="domain" description="Ig-like" evidence="2">
    <location>
        <begin position="280"/>
        <end position="356"/>
    </location>
</feature>
<name>A0A4W4E3H3_ELEEL</name>
<protein>
    <recommendedName>
        <fullName evidence="2">Ig-like domain-containing protein</fullName>
    </recommendedName>
</protein>
<dbReference type="Pfam" id="PF13895">
    <property type="entry name" value="Ig_2"/>
    <property type="match status" value="3"/>
</dbReference>
<evidence type="ECO:0000313" key="4">
    <source>
        <dbReference type="Proteomes" id="UP000314983"/>
    </source>
</evidence>
<evidence type="ECO:0000259" key="2">
    <source>
        <dbReference type="PROSITE" id="PS50835"/>
    </source>
</evidence>
<feature type="domain" description="Ig-like" evidence="2">
    <location>
        <begin position="195"/>
        <end position="275"/>
    </location>
</feature>
<dbReference type="Proteomes" id="UP000314983">
    <property type="component" value="Chromosome 16"/>
</dbReference>
<feature type="domain" description="Ig-like" evidence="2">
    <location>
        <begin position="105"/>
        <end position="190"/>
    </location>
</feature>
<dbReference type="InterPro" id="IPR003599">
    <property type="entry name" value="Ig_sub"/>
</dbReference>
<dbReference type="PROSITE" id="PS50835">
    <property type="entry name" value="IG_LIKE"/>
    <property type="match status" value="3"/>
</dbReference>
<dbReference type="PANTHER" id="PTHR46013">
    <property type="entry name" value="VASCULAR CELL ADHESION MOLECULE 1"/>
    <property type="match status" value="1"/>
</dbReference>
<dbReference type="InterPro" id="IPR036179">
    <property type="entry name" value="Ig-like_dom_sf"/>
</dbReference>
<dbReference type="SUPFAM" id="SSF48726">
    <property type="entry name" value="Immunoglobulin"/>
    <property type="match status" value="3"/>
</dbReference>
<dbReference type="CDD" id="cd00096">
    <property type="entry name" value="Ig"/>
    <property type="match status" value="1"/>
</dbReference>
<evidence type="ECO:0000256" key="1">
    <source>
        <dbReference type="SAM" id="SignalP"/>
    </source>
</evidence>
<reference evidence="3" key="3">
    <citation type="submission" date="2020-05" db="EMBL/GenBank/DDBJ databases">
        <title>Electrophorus electricus (electric eel) genome, fEleEle1, primary haplotype.</title>
        <authorList>
            <person name="Myers G."/>
            <person name="Meyer A."/>
            <person name="Fedrigo O."/>
            <person name="Formenti G."/>
            <person name="Rhie A."/>
            <person name="Tracey A."/>
            <person name="Sims Y."/>
            <person name="Jarvis E.D."/>
        </authorList>
    </citation>
    <scope>NUCLEOTIDE SEQUENCE [LARGE SCALE GENOMIC DNA]</scope>
</reference>
<reference evidence="4" key="2">
    <citation type="journal article" date="2017" name="Sci. Adv.">
        <title>A tail of two voltages: Proteomic comparison of the three electric organs of the electric eel.</title>
        <authorList>
            <person name="Traeger L.L."/>
            <person name="Sabat G."/>
            <person name="Barrett-Wilt G.A."/>
            <person name="Wells G.B."/>
            <person name="Sussman M.R."/>
        </authorList>
    </citation>
    <scope>NUCLEOTIDE SEQUENCE [LARGE SCALE GENOMIC DNA]</scope>
</reference>
<dbReference type="AlphaFoldDB" id="A0A4W4E3H3"/>
<feature type="signal peptide" evidence="1">
    <location>
        <begin position="1"/>
        <end position="18"/>
    </location>
</feature>
<dbReference type="Gene3D" id="2.60.40.10">
    <property type="entry name" value="Immunoglobulins"/>
    <property type="match status" value="4"/>
</dbReference>
<sequence>MSLRTPLLTLTLITLVKYKQTEICALKGSTVFINDSYTYPAGLEVKEEFWVKEPFDREQDTPVYCRPTKDSGRVQCYVDKQQHFSLKLINVTKEDEHDYRFRIKTNVAKQKWLGDLVKITVTEREAAVLTCTTSCSLTDSPTFIWYKNGRCLSSSTNPLHLRPVSSEDAGSYMCAVRGYEHLPSPAQTLTVRYPPQNVSVSISPSGEIVEGSSVTLTCSSDANPPVQNYNWFKEKTLLGKESTHIIPNISSEDSGEYKCKSINEHGSKYSSLILNVMYPPKNVSVSISLSGEIVEGSSVTLICNSDANPSVQNFNWFKEGRTSPVGSGQNYRVLQSGFYYCAAQNHHGAQNSSTVSVLIKATVMPTSRPASASCFLPASSLQNADPDSTDDAYTALELKVRPSDNLYDVLAVSIFKNKISLGGCGSCSSPGSTGSVRC</sequence>
<dbReference type="Ensembl" id="ENSEEET00000006291.2">
    <property type="protein sequence ID" value="ENSEEEP00000006202.2"/>
    <property type="gene ID" value="ENSEEEG00000029018.1"/>
</dbReference>
<feature type="chain" id="PRO_5044322920" description="Ig-like domain-containing protein" evidence="1">
    <location>
        <begin position="19"/>
        <end position="438"/>
    </location>
</feature>
<keyword evidence="1" id="KW-0732">Signal</keyword>
<dbReference type="SMART" id="SM00408">
    <property type="entry name" value="IGc2"/>
    <property type="match status" value="3"/>
</dbReference>